<evidence type="ECO:0000256" key="7">
    <source>
        <dbReference type="ARBA" id="ARBA00023136"/>
    </source>
</evidence>
<dbReference type="RefSeq" id="WP_089321201.1">
    <property type="nucleotide sequence ID" value="NZ_FZOQ01000026.1"/>
</dbReference>
<keyword evidence="3" id="KW-0645">Protease</keyword>
<dbReference type="GO" id="GO:0006508">
    <property type="term" value="P:proteolysis"/>
    <property type="evidence" value="ECO:0007669"/>
    <property type="project" value="UniProtKB-KW"/>
</dbReference>
<evidence type="ECO:0000256" key="2">
    <source>
        <dbReference type="ARBA" id="ARBA00022475"/>
    </source>
</evidence>
<evidence type="ECO:0000256" key="8">
    <source>
        <dbReference type="SAM" id="Phobius"/>
    </source>
</evidence>
<dbReference type="Pfam" id="PF09721">
    <property type="entry name" value="Exosortase_EpsH"/>
    <property type="match status" value="1"/>
</dbReference>
<evidence type="ECO:0000256" key="6">
    <source>
        <dbReference type="ARBA" id="ARBA00022989"/>
    </source>
</evidence>
<feature type="transmembrane region" description="Helical" evidence="8">
    <location>
        <begin position="110"/>
        <end position="135"/>
    </location>
</feature>
<reference evidence="10" key="1">
    <citation type="submission" date="2017-06" db="EMBL/GenBank/DDBJ databases">
        <authorList>
            <person name="Varghese N."/>
            <person name="Submissions S."/>
        </authorList>
    </citation>
    <scope>NUCLEOTIDE SEQUENCE [LARGE SCALE GENOMIC DNA]</scope>
    <source>
        <strain evidence="10">NKM1</strain>
    </source>
</reference>
<dbReference type="Proteomes" id="UP000198432">
    <property type="component" value="Unassembled WGS sequence"/>
</dbReference>
<dbReference type="InterPro" id="IPR026392">
    <property type="entry name" value="Exo/Archaeosortase_dom"/>
</dbReference>
<dbReference type="OrthoDB" id="678161at2"/>
<organism evidence="9 10">
    <name type="scientific">Pontibacter ummariensis</name>
    <dbReference type="NCBI Taxonomy" id="1610492"/>
    <lineage>
        <taxon>Bacteria</taxon>
        <taxon>Pseudomonadati</taxon>
        <taxon>Bacteroidota</taxon>
        <taxon>Cytophagia</taxon>
        <taxon>Cytophagales</taxon>
        <taxon>Hymenobacteraceae</taxon>
        <taxon>Pontibacter</taxon>
    </lineage>
</organism>
<keyword evidence="4 8" id="KW-0812">Transmembrane</keyword>
<evidence type="ECO:0000313" key="10">
    <source>
        <dbReference type="Proteomes" id="UP000198432"/>
    </source>
</evidence>
<keyword evidence="5" id="KW-0378">Hydrolase</keyword>
<evidence type="ECO:0000256" key="3">
    <source>
        <dbReference type="ARBA" id="ARBA00022670"/>
    </source>
</evidence>
<evidence type="ECO:0000256" key="4">
    <source>
        <dbReference type="ARBA" id="ARBA00022692"/>
    </source>
</evidence>
<gene>
    <name evidence="9" type="ORF">SAMN06296052_12622</name>
</gene>
<dbReference type="EMBL" id="FZOQ01000026">
    <property type="protein sequence ID" value="SNT13079.1"/>
    <property type="molecule type" value="Genomic_DNA"/>
</dbReference>
<proteinExistence type="predicted"/>
<evidence type="ECO:0000256" key="5">
    <source>
        <dbReference type="ARBA" id="ARBA00022801"/>
    </source>
</evidence>
<dbReference type="NCBIfam" id="NF046081">
    <property type="entry name" value="exosort_XrtX"/>
    <property type="match status" value="1"/>
</dbReference>
<dbReference type="AlphaFoldDB" id="A0A239K633"/>
<dbReference type="GO" id="GO:0008233">
    <property type="term" value="F:peptidase activity"/>
    <property type="evidence" value="ECO:0007669"/>
    <property type="project" value="UniProtKB-KW"/>
</dbReference>
<feature type="transmembrane region" description="Helical" evidence="8">
    <location>
        <begin position="147"/>
        <end position="164"/>
    </location>
</feature>
<keyword evidence="10" id="KW-1185">Reference proteome</keyword>
<evidence type="ECO:0000256" key="1">
    <source>
        <dbReference type="ARBA" id="ARBA00004651"/>
    </source>
</evidence>
<feature type="transmembrane region" description="Helical" evidence="8">
    <location>
        <begin position="7"/>
        <end position="24"/>
    </location>
</feature>
<dbReference type="NCBIfam" id="TIGR04178">
    <property type="entry name" value="exo_archaeo"/>
    <property type="match status" value="1"/>
</dbReference>
<keyword evidence="6 8" id="KW-1133">Transmembrane helix</keyword>
<evidence type="ECO:0000313" key="9">
    <source>
        <dbReference type="EMBL" id="SNT13079.1"/>
    </source>
</evidence>
<accession>A0A239K633</accession>
<dbReference type="GO" id="GO:0005886">
    <property type="term" value="C:plasma membrane"/>
    <property type="evidence" value="ECO:0007669"/>
    <property type="project" value="UniProtKB-SubCell"/>
</dbReference>
<keyword evidence="7 8" id="KW-0472">Membrane</keyword>
<dbReference type="InterPro" id="IPR019127">
    <property type="entry name" value="Exosortase"/>
</dbReference>
<sequence>MRAQKRLLRFLLYTTGLYLSWFFIREFWLSSIDLWLTYRIADASAWLLSVFGYHTYTYHVGHSVETMGSMIQINGLDVVSIGPPCNGMTLMALFTGFVVAFPGPVLKKLIFIPLGLLAINLLNMVRVTALALNSLYYYQTLDFNHKYTFTVIVYAAVFALWMLWVKKFSNLNNYVSPSTV</sequence>
<comment type="subcellular location">
    <subcellularLocation>
        <location evidence="1">Cell membrane</location>
        <topology evidence="1">Multi-pass membrane protein</topology>
    </subcellularLocation>
</comment>
<keyword evidence="2" id="KW-1003">Cell membrane</keyword>
<protein>
    <submittedName>
        <fullName evidence="9">Exosortase family protein XrtF</fullName>
    </submittedName>
</protein>
<feature type="transmembrane region" description="Helical" evidence="8">
    <location>
        <begin position="76"/>
        <end position="98"/>
    </location>
</feature>
<name>A0A239K633_9BACT</name>